<accession>A0A1H0QI69</accession>
<dbReference type="AlphaFoldDB" id="A0A1H0QI69"/>
<evidence type="ECO:0000256" key="1">
    <source>
        <dbReference type="SAM" id="SignalP"/>
    </source>
</evidence>
<dbReference type="InterPro" id="IPR036709">
    <property type="entry name" value="Autotransporte_beta_dom_sf"/>
</dbReference>
<dbReference type="SUPFAM" id="SSF103515">
    <property type="entry name" value="Autotransporter"/>
    <property type="match status" value="1"/>
</dbReference>
<feature type="chain" id="PRO_5039003599" description="Autotransporter domain-containing protein" evidence="1">
    <location>
        <begin position="35"/>
        <end position="828"/>
    </location>
</feature>
<reference evidence="3 4" key="1">
    <citation type="submission" date="2016-10" db="EMBL/GenBank/DDBJ databases">
        <authorList>
            <person name="de Groot N.N."/>
        </authorList>
    </citation>
    <scope>NUCLEOTIDE SEQUENCE [LARGE SCALE GENOMIC DNA]</scope>
    <source>
        <strain evidence="3 4">S137</strain>
    </source>
</reference>
<feature type="domain" description="Autotransporter" evidence="2">
    <location>
        <begin position="554"/>
        <end position="828"/>
    </location>
</feature>
<protein>
    <recommendedName>
        <fullName evidence="2">Autotransporter domain-containing protein</fullName>
    </recommendedName>
</protein>
<organism evidence="3 4">
    <name type="scientific">Selenomonas ruminantium</name>
    <dbReference type="NCBI Taxonomy" id="971"/>
    <lineage>
        <taxon>Bacteria</taxon>
        <taxon>Bacillati</taxon>
        <taxon>Bacillota</taxon>
        <taxon>Negativicutes</taxon>
        <taxon>Selenomonadales</taxon>
        <taxon>Selenomonadaceae</taxon>
        <taxon>Selenomonas</taxon>
    </lineage>
</organism>
<name>A0A1H0QI69_SELRU</name>
<dbReference type="PROSITE" id="PS51208">
    <property type="entry name" value="AUTOTRANSPORTER"/>
    <property type="match status" value="1"/>
</dbReference>
<evidence type="ECO:0000313" key="3">
    <source>
        <dbReference type="EMBL" id="SDP16900.1"/>
    </source>
</evidence>
<feature type="signal peptide" evidence="1">
    <location>
        <begin position="1"/>
        <end position="34"/>
    </location>
</feature>
<evidence type="ECO:0000259" key="2">
    <source>
        <dbReference type="PROSITE" id="PS51208"/>
    </source>
</evidence>
<dbReference type="EMBL" id="FNJQ01000008">
    <property type="protein sequence ID" value="SDP16900.1"/>
    <property type="molecule type" value="Genomic_DNA"/>
</dbReference>
<dbReference type="InterPro" id="IPR005546">
    <property type="entry name" value="Autotransporte_beta"/>
</dbReference>
<dbReference type="Proteomes" id="UP000182412">
    <property type="component" value="Unassembled WGS sequence"/>
</dbReference>
<dbReference type="OrthoDB" id="1659960at2"/>
<keyword evidence="1" id="KW-0732">Signal</keyword>
<sequence>MTKLGKKHQKQLAKLVTTALICAGGGLFSPPSVASAEEVTVTGVGGSSGAYTVTSIPDGAMQQILSITPPGNPTNWFYAPTADVLNITGAISANNIRFYGGYNRNPGTCVSGKTVNINGTTIFVNGICGGVNESGNVEGNTVNVASGTITISSIEGGLVDKLTLDSASGSALGNHVNITGGTINPGGYGGIIYGGNGALYGDAENNTVTISGGEINASDIRGGSTAGSGKKANGNVVTIHGGTVNGPSTASVIFGGCASSILGANGNEASGNTVTIDGGTVNVKRIYGGSAGRITSVVDTEASGNTVTIEKDATLGSDTCILGGYAASGWGYQTPGTTNNNTVNILKAITVKQIVGGSNATAGTGNALNISAIGVTVGDCGVTGFQNMNFFLPDGAAGKTMLTVNEKDEYENGVATDLTGVTIGAAVQAGANFNKGDTVNLITNPSGLTTDGTTTLKQITDETVTIQTKPTAKTLTTDQSYKLEVSQKDANTIIATITDKEEEQNGDRAKSLVETRAATTTFVNAGADMLASQGFTQAANAVALKAAENAKNGAPGAQNAGGFTPFAAFGGSSMRAESGSYVDTKGFGLNVGFARELPNSQGKLLFGPVVEYGGGNYDSHLNDGTRGDGKAHYFGVGVMARQVNHDGFYYEGSLRGGRVTSDYKGDLDSIGRVNYDSSSNYFAAHLGVGKAFDLGKGNTLDGYFKYFYSHQTGDDTTIHIAGMADERGHFDAVDSHRIRIGARLTHKVNERNSFYGGLAYQYEFNGDARATFSGNGVPSPSLKGSSGLLELGWQVKPGEGPLKLDLGVTGWAGKQRGGNVQLGATWTF</sequence>
<proteinExistence type="predicted"/>
<dbReference type="SMART" id="SM00869">
    <property type="entry name" value="Autotransporter"/>
    <property type="match status" value="1"/>
</dbReference>
<dbReference type="Gene3D" id="2.40.128.130">
    <property type="entry name" value="Autotransporter beta-domain"/>
    <property type="match status" value="1"/>
</dbReference>
<dbReference type="RefSeq" id="WP_143005290.1">
    <property type="nucleotide sequence ID" value="NZ_FNJQ01000008.1"/>
</dbReference>
<evidence type="ECO:0000313" key="4">
    <source>
        <dbReference type="Proteomes" id="UP000182412"/>
    </source>
</evidence>
<gene>
    <name evidence="3" type="ORF">SAMN05216366_10818</name>
</gene>